<keyword evidence="2" id="KW-0732">Signal</keyword>
<keyword evidence="1" id="KW-0472">Membrane</keyword>
<organism evidence="3 4">
    <name type="scientific">Bagarius yarrelli</name>
    <name type="common">Goonch</name>
    <name type="synonym">Bagrus yarrelli</name>
    <dbReference type="NCBI Taxonomy" id="175774"/>
    <lineage>
        <taxon>Eukaryota</taxon>
        <taxon>Metazoa</taxon>
        <taxon>Chordata</taxon>
        <taxon>Craniata</taxon>
        <taxon>Vertebrata</taxon>
        <taxon>Euteleostomi</taxon>
        <taxon>Actinopterygii</taxon>
        <taxon>Neopterygii</taxon>
        <taxon>Teleostei</taxon>
        <taxon>Ostariophysi</taxon>
        <taxon>Siluriformes</taxon>
        <taxon>Sisoridae</taxon>
        <taxon>Sisorinae</taxon>
        <taxon>Bagarius</taxon>
    </lineage>
</organism>
<evidence type="ECO:0000256" key="2">
    <source>
        <dbReference type="SAM" id="SignalP"/>
    </source>
</evidence>
<gene>
    <name evidence="3" type="ORF">Baya_12861</name>
</gene>
<keyword evidence="1" id="KW-0812">Transmembrane</keyword>
<feature type="chain" id="PRO_5022157880" description="Ig-like domain-containing protein" evidence="2">
    <location>
        <begin position="21"/>
        <end position="151"/>
    </location>
</feature>
<name>A0A556V4C6_BAGYA</name>
<comment type="caution">
    <text evidence="3">The sequence shown here is derived from an EMBL/GenBank/DDBJ whole genome shotgun (WGS) entry which is preliminary data.</text>
</comment>
<feature type="signal peptide" evidence="2">
    <location>
        <begin position="1"/>
        <end position="20"/>
    </location>
</feature>
<dbReference type="AlphaFoldDB" id="A0A556V4C6"/>
<dbReference type="EMBL" id="VCAZ01000116">
    <property type="protein sequence ID" value="TSU24205.1"/>
    <property type="molecule type" value="Genomic_DNA"/>
</dbReference>
<keyword evidence="1" id="KW-1133">Transmembrane helix</keyword>
<evidence type="ECO:0000313" key="3">
    <source>
        <dbReference type="EMBL" id="TSU24205.1"/>
    </source>
</evidence>
<dbReference type="Gene3D" id="2.60.40.10">
    <property type="entry name" value="Immunoglobulins"/>
    <property type="match status" value="1"/>
</dbReference>
<evidence type="ECO:0000313" key="4">
    <source>
        <dbReference type="Proteomes" id="UP000319801"/>
    </source>
</evidence>
<evidence type="ECO:0000256" key="1">
    <source>
        <dbReference type="SAM" id="Phobius"/>
    </source>
</evidence>
<accession>A0A556V4C6</accession>
<dbReference type="SUPFAM" id="SSF48726">
    <property type="entry name" value="Immunoglobulin"/>
    <property type="match status" value="1"/>
</dbReference>
<feature type="transmembrane region" description="Helical" evidence="1">
    <location>
        <begin position="115"/>
        <end position="137"/>
    </location>
</feature>
<dbReference type="InterPro" id="IPR036179">
    <property type="entry name" value="Ig-like_dom_sf"/>
</dbReference>
<dbReference type="InterPro" id="IPR013783">
    <property type="entry name" value="Ig-like_fold"/>
</dbReference>
<reference evidence="3 4" key="1">
    <citation type="journal article" date="2019" name="Genome Biol. Evol.">
        <title>Whole-Genome Sequencing of the Giant Devil Catfish, Bagarius yarrelli.</title>
        <authorList>
            <person name="Jiang W."/>
            <person name="Lv Y."/>
            <person name="Cheng L."/>
            <person name="Yang K."/>
            <person name="Chao B."/>
            <person name="Wang X."/>
            <person name="Li Y."/>
            <person name="Pan X."/>
            <person name="You X."/>
            <person name="Zhang Y."/>
            <person name="Yang J."/>
            <person name="Li J."/>
            <person name="Zhang X."/>
            <person name="Liu S."/>
            <person name="Sun C."/>
            <person name="Yang J."/>
            <person name="Shi Q."/>
        </authorList>
    </citation>
    <scope>NUCLEOTIDE SEQUENCE [LARGE SCALE GENOMIC DNA]</scope>
    <source>
        <strain evidence="3">JWS20170419001</strain>
        <tissue evidence="3">Muscle</tissue>
    </source>
</reference>
<dbReference type="Proteomes" id="UP000319801">
    <property type="component" value="Unassembled WGS sequence"/>
</dbReference>
<evidence type="ECO:0008006" key="5">
    <source>
        <dbReference type="Google" id="ProtNLM"/>
    </source>
</evidence>
<dbReference type="OrthoDB" id="8788371at2759"/>
<proteinExistence type="predicted"/>
<keyword evidence="4" id="KW-1185">Reference proteome</keyword>
<protein>
    <recommendedName>
        <fullName evidence="5">Ig-like domain-containing protein</fullName>
    </recommendedName>
</protein>
<sequence length="151" mass="16852">MFMGAATLIFISAVVSECYAEQVLKCPYDSKNINLQRVWCKRDTNNPSCCMGFSFPAGVSELDSGRLRVTEDIDAFTVSVRSLSQGDGVYLCGLKNGSGTVIKLAETEIHNSMNLIWTVLRYMFFILLLLSVIWAHIRCRGVNGACRRKRA</sequence>